<dbReference type="SUPFAM" id="SSF54211">
    <property type="entry name" value="Ribosomal protein S5 domain 2-like"/>
    <property type="match status" value="1"/>
</dbReference>
<dbReference type="GO" id="GO:0006446">
    <property type="term" value="P:regulation of translational initiation"/>
    <property type="evidence" value="ECO:0007669"/>
    <property type="project" value="TreeGrafter"/>
</dbReference>
<gene>
    <name evidence="3" type="ORF">C7460_10452</name>
</gene>
<dbReference type="RefSeq" id="WP_115867125.1">
    <property type="nucleotide sequence ID" value="NZ_QREG01000004.1"/>
</dbReference>
<dbReference type="InterPro" id="IPR023582">
    <property type="entry name" value="Impact"/>
</dbReference>
<dbReference type="AlphaFoldDB" id="A0A3D9L4T9"/>
<dbReference type="Pfam" id="PF01205">
    <property type="entry name" value="Impact_N"/>
    <property type="match status" value="1"/>
</dbReference>
<evidence type="ECO:0000313" key="4">
    <source>
        <dbReference type="Proteomes" id="UP000256779"/>
    </source>
</evidence>
<dbReference type="InterPro" id="IPR020568">
    <property type="entry name" value="Ribosomal_Su5_D2-typ_SF"/>
</dbReference>
<dbReference type="Proteomes" id="UP000256779">
    <property type="component" value="Unassembled WGS sequence"/>
</dbReference>
<organism evidence="3 4">
    <name type="scientific">Marinoscillum furvescens DSM 4134</name>
    <dbReference type="NCBI Taxonomy" id="1122208"/>
    <lineage>
        <taxon>Bacteria</taxon>
        <taxon>Pseudomonadati</taxon>
        <taxon>Bacteroidota</taxon>
        <taxon>Cytophagia</taxon>
        <taxon>Cytophagales</taxon>
        <taxon>Reichenbachiellaceae</taxon>
        <taxon>Marinoscillum</taxon>
    </lineage>
</organism>
<dbReference type="EMBL" id="QREG01000004">
    <property type="protein sequence ID" value="REE01033.1"/>
    <property type="molecule type" value="Genomic_DNA"/>
</dbReference>
<evidence type="ECO:0000256" key="1">
    <source>
        <dbReference type="ARBA" id="ARBA00007665"/>
    </source>
</evidence>
<comment type="similarity">
    <text evidence="1">Belongs to the IMPACT family.</text>
</comment>
<sequence length="200" mass="22461">MNEFFTIEAPSEGLFKEKGSKFLAYAYPVESEADVKNRLEELRKQYYDARHHCYAYIIGLKKQAYRANDDGEPNHSAGDPILGQIRSMNLTNCLVVVVRYFGGTKLGVGGLIAAYKTAAEEALKQAKIRTIYSQTTFDLTFSYEATAEVERALAGFDIHYLEKNYTDSCQFVGLLKDEDVPLLEAKLELTEGVRLTFAAD</sequence>
<protein>
    <submittedName>
        <fullName evidence="3">Putative YigZ family protein</fullName>
    </submittedName>
</protein>
<evidence type="ECO:0000259" key="2">
    <source>
        <dbReference type="Pfam" id="PF01205"/>
    </source>
</evidence>
<proteinExistence type="inferred from homology"/>
<name>A0A3D9L4T9_MARFU</name>
<feature type="domain" description="Impact N-terminal" evidence="2">
    <location>
        <begin position="18"/>
        <end position="123"/>
    </location>
</feature>
<dbReference type="InterPro" id="IPR036956">
    <property type="entry name" value="Impact_N_sf"/>
</dbReference>
<dbReference type="InterPro" id="IPR001498">
    <property type="entry name" value="Impact_N"/>
</dbReference>
<dbReference type="InterPro" id="IPR020569">
    <property type="entry name" value="UPF0029_Impact_CS"/>
</dbReference>
<dbReference type="GO" id="GO:0005737">
    <property type="term" value="C:cytoplasm"/>
    <property type="evidence" value="ECO:0007669"/>
    <property type="project" value="TreeGrafter"/>
</dbReference>
<dbReference type="PANTHER" id="PTHR16301:SF20">
    <property type="entry name" value="IMPACT FAMILY MEMBER YIGZ"/>
    <property type="match status" value="1"/>
</dbReference>
<keyword evidence="4" id="KW-1185">Reference proteome</keyword>
<dbReference type="Gene3D" id="3.30.230.30">
    <property type="entry name" value="Impact, N-terminal domain"/>
    <property type="match status" value="1"/>
</dbReference>
<dbReference type="OrthoDB" id="9813771at2"/>
<comment type="caution">
    <text evidence="3">The sequence shown here is derived from an EMBL/GenBank/DDBJ whole genome shotgun (WGS) entry which is preliminary data.</text>
</comment>
<reference evidence="3 4" key="1">
    <citation type="submission" date="2018-07" db="EMBL/GenBank/DDBJ databases">
        <title>Genomic Encyclopedia of Type Strains, Phase IV (KMG-IV): sequencing the most valuable type-strain genomes for metagenomic binning, comparative biology and taxonomic classification.</title>
        <authorList>
            <person name="Goeker M."/>
        </authorList>
    </citation>
    <scope>NUCLEOTIDE SEQUENCE [LARGE SCALE GENOMIC DNA]</scope>
    <source>
        <strain evidence="3 4">DSM 4134</strain>
    </source>
</reference>
<dbReference type="PANTHER" id="PTHR16301">
    <property type="entry name" value="IMPACT-RELATED"/>
    <property type="match status" value="1"/>
</dbReference>
<accession>A0A3D9L4T9</accession>
<evidence type="ECO:0000313" key="3">
    <source>
        <dbReference type="EMBL" id="REE01033.1"/>
    </source>
</evidence>
<dbReference type="PROSITE" id="PS00910">
    <property type="entry name" value="UPF0029"/>
    <property type="match status" value="1"/>
</dbReference>